<dbReference type="InterPro" id="IPR000990">
    <property type="entry name" value="Innexin"/>
</dbReference>
<organism evidence="13">
    <name type="scientific">Cuerna arida</name>
    <dbReference type="NCBI Taxonomy" id="1464854"/>
    <lineage>
        <taxon>Eukaryota</taxon>
        <taxon>Metazoa</taxon>
        <taxon>Ecdysozoa</taxon>
        <taxon>Arthropoda</taxon>
        <taxon>Hexapoda</taxon>
        <taxon>Insecta</taxon>
        <taxon>Pterygota</taxon>
        <taxon>Neoptera</taxon>
        <taxon>Paraneoptera</taxon>
        <taxon>Hemiptera</taxon>
        <taxon>Auchenorrhyncha</taxon>
        <taxon>Membracoidea</taxon>
        <taxon>Cicadellidae</taxon>
        <taxon>Cicadellinae</taxon>
        <taxon>Proconiini</taxon>
        <taxon>Cuerna</taxon>
    </lineage>
</organism>
<evidence type="ECO:0000313" key="13">
    <source>
        <dbReference type="EMBL" id="JAS47807.1"/>
    </source>
</evidence>
<keyword evidence="11 12" id="KW-0407">Ion channel</keyword>
<reference evidence="13" key="1">
    <citation type="submission" date="2015-11" db="EMBL/GenBank/DDBJ databases">
        <title>De novo transcriptome assembly of four potential Pierce s Disease insect vectors from Arizona vineyards.</title>
        <authorList>
            <person name="Tassone E.E."/>
        </authorList>
    </citation>
    <scope>NUCLEOTIDE SEQUENCE</scope>
</reference>
<keyword evidence="4" id="KW-1003">Cell membrane</keyword>
<dbReference type="GO" id="GO:0034220">
    <property type="term" value="P:monoatomic ion transmembrane transport"/>
    <property type="evidence" value="ECO:0007669"/>
    <property type="project" value="UniProtKB-KW"/>
</dbReference>
<comment type="subcellular location">
    <subcellularLocation>
        <location evidence="1">Cell junction</location>
        <location evidence="1">Gap junction</location>
    </subcellularLocation>
    <subcellularLocation>
        <location evidence="2 12">Cell membrane</location>
        <topology evidence="2 12">Multi-pass membrane protein</topology>
    </subcellularLocation>
</comment>
<feature type="non-terminal residue" evidence="13">
    <location>
        <position position="1"/>
    </location>
</feature>
<evidence type="ECO:0000256" key="1">
    <source>
        <dbReference type="ARBA" id="ARBA00004610"/>
    </source>
</evidence>
<evidence type="ECO:0000256" key="8">
    <source>
        <dbReference type="ARBA" id="ARBA00022989"/>
    </source>
</evidence>
<dbReference type="GO" id="GO:0005886">
    <property type="term" value="C:plasma membrane"/>
    <property type="evidence" value="ECO:0007669"/>
    <property type="project" value="UniProtKB-SubCell"/>
</dbReference>
<feature type="transmembrane region" description="Helical" evidence="12">
    <location>
        <begin position="85"/>
        <end position="108"/>
    </location>
</feature>
<evidence type="ECO:0000256" key="7">
    <source>
        <dbReference type="ARBA" id="ARBA00022949"/>
    </source>
</evidence>
<comment type="caution">
    <text evidence="12">Lacks conserved residue(s) required for the propagation of feature annotation.</text>
</comment>
<keyword evidence="7" id="KW-0965">Cell junction</keyword>
<evidence type="ECO:0000256" key="4">
    <source>
        <dbReference type="ARBA" id="ARBA00022475"/>
    </source>
</evidence>
<evidence type="ECO:0000256" key="3">
    <source>
        <dbReference type="ARBA" id="ARBA00022448"/>
    </source>
</evidence>
<accession>A0A1B6FC59</accession>
<dbReference type="EMBL" id="GECZ01021962">
    <property type="protein sequence ID" value="JAS47807.1"/>
    <property type="molecule type" value="Transcribed_RNA"/>
</dbReference>
<evidence type="ECO:0000256" key="12">
    <source>
        <dbReference type="RuleBase" id="RU010713"/>
    </source>
</evidence>
<dbReference type="PANTHER" id="PTHR11893">
    <property type="entry name" value="INNEXIN"/>
    <property type="match status" value="1"/>
</dbReference>
<evidence type="ECO:0000256" key="2">
    <source>
        <dbReference type="ARBA" id="ARBA00004651"/>
    </source>
</evidence>
<evidence type="ECO:0000256" key="11">
    <source>
        <dbReference type="ARBA" id="ARBA00023303"/>
    </source>
</evidence>
<dbReference type="Pfam" id="PF00876">
    <property type="entry name" value="Innexin"/>
    <property type="match status" value="1"/>
</dbReference>
<dbReference type="PROSITE" id="PS51013">
    <property type="entry name" value="PANNEXIN"/>
    <property type="match status" value="1"/>
</dbReference>
<dbReference type="GO" id="GO:0005921">
    <property type="term" value="C:gap junction"/>
    <property type="evidence" value="ECO:0007669"/>
    <property type="project" value="UniProtKB-SubCell"/>
</dbReference>
<evidence type="ECO:0000256" key="9">
    <source>
        <dbReference type="ARBA" id="ARBA00023065"/>
    </source>
</evidence>
<dbReference type="GO" id="GO:0007602">
    <property type="term" value="P:phototransduction"/>
    <property type="evidence" value="ECO:0007669"/>
    <property type="project" value="TreeGrafter"/>
</dbReference>
<feature type="transmembrane region" description="Helical" evidence="12">
    <location>
        <begin position="6"/>
        <end position="27"/>
    </location>
</feature>
<dbReference type="GO" id="GO:0005243">
    <property type="term" value="F:gap junction channel activity"/>
    <property type="evidence" value="ECO:0007669"/>
    <property type="project" value="TreeGrafter"/>
</dbReference>
<dbReference type="PRINTS" id="PR01262">
    <property type="entry name" value="INNEXIN"/>
</dbReference>
<dbReference type="PANTHER" id="PTHR11893:SF41">
    <property type="entry name" value="INNEXIN INX2"/>
    <property type="match status" value="1"/>
</dbReference>
<evidence type="ECO:0000256" key="10">
    <source>
        <dbReference type="ARBA" id="ARBA00023136"/>
    </source>
</evidence>
<keyword evidence="8 12" id="KW-1133">Transmembrane helix</keyword>
<keyword evidence="10 12" id="KW-0472">Membrane</keyword>
<keyword evidence="9 12" id="KW-0406">Ion transport</keyword>
<feature type="non-terminal residue" evidence="13">
    <location>
        <position position="142"/>
    </location>
</feature>
<comment type="function">
    <text evidence="12">Structural component of the gap junctions.</text>
</comment>
<name>A0A1B6FC59_9HEMI</name>
<evidence type="ECO:0000256" key="5">
    <source>
        <dbReference type="ARBA" id="ARBA00022692"/>
    </source>
</evidence>
<proteinExistence type="inferred from homology"/>
<keyword evidence="6" id="KW-0303">Gap junction</keyword>
<keyword evidence="3 12" id="KW-0813">Transport</keyword>
<comment type="similarity">
    <text evidence="12">Belongs to the pannexin family.</text>
</comment>
<sequence length="142" mass="17450">TVHSYYFWVPVVFFIKALCFLVPRYIWKNLESGRMDRLVSSMNQPIVKEEERDVWKEARVDYFHQHHKELDWYAYKYMFCEMLNFCNLLIQIYFMNYFLGNVFITYGWDVLYFLVMNEGTRVDPMTLIFPKLTKCTFHRYGP</sequence>
<gene>
    <name evidence="12" type="primary">inx</name>
    <name evidence="13" type="ORF">g.2237</name>
</gene>
<protein>
    <recommendedName>
        <fullName evidence="12">Innexin</fullName>
    </recommendedName>
</protein>
<dbReference type="AlphaFoldDB" id="A0A1B6FC59"/>
<keyword evidence="5 12" id="KW-0812">Transmembrane</keyword>
<evidence type="ECO:0000256" key="6">
    <source>
        <dbReference type="ARBA" id="ARBA00022868"/>
    </source>
</evidence>